<dbReference type="AlphaFoldDB" id="A0A8K0GZQ8"/>
<comment type="caution">
    <text evidence="1">The sequence shown here is derived from an EMBL/GenBank/DDBJ whole genome shotgun (WGS) entry which is preliminary data.</text>
</comment>
<evidence type="ECO:0000313" key="2">
    <source>
        <dbReference type="Proteomes" id="UP000796880"/>
    </source>
</evidence>
<protein>
    <submittedName>
        <fullName evidence="1">Uncharacterized protein</fullName>
    </submittedName>
</protein>
<gene>
    <name evidence="1" type="ORF">FNV43_RR16962</name>
</gene>
<sequence>MVYVLKQSVQENHNMVQEQLVYQDSEKVQQPPLEVEISNSETSIPIEGAIRIEDPLIDPNGIFPTFWKIGEKAYLASNDEEQVTKTGALGFKESTSSDQLPIIIYKDSPWVPVTTKKKRRQKSKEEKECLLLEQKEVDTMKPVTTASSKAII</sequence>
<accession>A0A8K0GZQ8</accession>
<reference evidence="1" key="1">
    <citation type="submission" date="2020-03" db="EMBL/GenBank/DDBJ databases">
        <title>A high-quality chromosome-level genome assembly of a woody plant with both climbing and erect habits, Rhamnella rubrinervis.</title>
        <authorList>
            <person name="Lu Z."/>
            <person name="Yang Y."/>
            <person name="Zhu X."/>
            <person name="Sun Y."/>
        </authorList>
    </citation>
    <scope>NUCLEOTIDE SEQUENCE</scope>
    <source>
        <strain evidence="1">BYM</strain>
        <tissue evidence="1">Leaf</tissue>
    </source>
</reference>
<proteinExistence type="predicted"/>
<evidence type="ECO:0000313" key="1">
    <source>
        <dbReference type="EMBL" id="KAF3443041.1"/>
    </source>
</evidence>
<dbReference type="Proteomes" id="UP000796880">
    <property type="component" value="Unassembled WGS sequence"/>
</dbReference>
<name>A0A8K0GZQ8_9ROSA</name>
<keyword evidence="2" id="KW-1185">Reference proteome</keyword>
<dbReference type="EMBL" id="VOIH02000007">
    <property type="protein sequence ID" value="KAF3443041.1"/>
    <property type="molecule type" value="Genomic_DNA"/>
</dbReference>
<organism evidence="1 2">
    <name type="scientific">Rhamnella rubrinervis</name>
    <dbReference type="NCBI Taxonomy" id="2594499"/>
    <lineage>
        <taxon>Eukaryota</taxon>
        <taxon>Viridiplantae</taxon>
        <taxon>Streptophyta</taxon>
        <taxon>Embryophyta</taxon>
        <taxon>Tracheophyta</taxon>
        <taxon>Spermatophyta</taxon>
        <taxon>Magnoliopsida</taxon>
        <taxon>eudicotyledons</taxon>
        <taxon>Gunneridae</taxon>
        <taxon>Pentapetalae</taxon>
        <taxon>rosids</taxon>
        <taxon>fabids</taxon>
        <taxon>Rosales</taxon>
        <taxon>Rhamnaceae</taxon>
        <taxon>rhamnoid group</taxon>
        <taxon>Rhamneae</taxon>
        <taxon>Rhamnella</taxon>
    </lineage>
</organism>